<dbReference type="EMBL" id="JAIQCV010000013">
    <property type="protein sequence ID" value="KAH1031707.1"/>
    <property type="molecule type" value="Genomic_DNA"/>
</dbReference>
<sequence length="91" mass="10059">MVASSRVKRVVPINLLTAPTNVRIVTNVGIDRSFENNSAKTDSISHEINEAIDIDYLIRGARKIVAGAINVTSTSEEEKMNSGHLEQRHKM</sequence>
<keyword evidence="2" id="KW-1185">Reference proteome</keyword>
<proteinExistence type="predicted"/>
<name>A0A9D3U876_9ROSI</name>
<accession>A0A9D3U876</accession>
<dbReference type="Proteomes" id="UP000828251">
    <property type="component" value="Unassembled WGS sequence"/>
</dbReference>
<organism evidence="1 2">
    <name type="scientific">Gossypium stocksii</name>
    <dbReference type="NCBI Taxonomy" id="47602"/>
    <lineage>
        <taxon>Eukaryota</taxon>
        <taxon>Viridiplantae</taxon>
        <taxon>Streptophyta</taxon>
        <taxon>Embryophyta</taxon>
        <taxon>Tracheophyta</taxon>
        <taxon>Spermatophyta</taxon>
        <taxon>Magnoliopsida</taxon>
        <taxon>eudicotyledons</taxon>
        <taxon>Gunneridae</taxon>
        <taxon>Pentapetalae</taxon>
        <taxon>rosids</taxon>
        <taxon>malvids</taxon>
        <taxon>Malvales</taxon>
        <taxon>Malvaceae</taxon>
        <taxon>Malvoideae</taxon>
        <taxon>Gossypium</taxon>
    </lineage>
</organism>
<evidence type="ECO:0000313" key="1">
    <source>
        <dbReference type="EMBL" id="KAH1031707.1"/>
    </source>
</evidence>
<reference evidence="1 2" key="1">
    <citation type="journal article" date="2021" name="Plant Biotechnol. J.">
        <title>Multi-omics assisted identification of the key and species-specific regulatory components of drought-tolerant mechanisms in Gossypium stocksii.</title>
        <authorList>
            <person name="Yu D."/>
            <person name="Ke L."/>
            <person name="Zhang D."/>
            <person name="Wu Y."/>
            <person name="Sun Y."/>
            <person name="Mei J."/>
            <person name="Sun J."/>
            <person name="Sun Y."/>
        </authorList>
    </citation>
    <scope>NUCLEOTIDE SEQUENCE [LARGE SCALE GENOMIC DNA]</scope>
    <source>
        <strain evidence="2">cv. E1</strain>
        <tissue evidence="1">Leaf</tissue>
    </source>
</reference>
<gene>
    <name evidence="1" type="ORF">J1N35_043881</name>
</gene>
<dbReference type="AlphaFoldDB" id="A0A9D3U876"/>
<comment type="caution">
    <text evidence="1">The sequence shown here is derived from an EMBL/GenBank/DDBJ whole genome shotgun (WGS) entry which is preliminary data.</text>
</comment>
<protein>
    <submittedName>
        <fullName evidence="1">Uncharacterized protein</fullName>
    </submittedName>
</protein>
<evidence type="ECO:0000313" key="2">
    <source>
        <dbReference type="Proteomes" id="UP000828251"/>
    </source>
</evidence>